<dbReference type="SUPFAM" id="SSF46785">
    <property type="entry name" value="Winged helix' DNA-binding domain"/>
    <property type="match status" value="1"/>
</dbReference>
<dbReference type="InterPro" id="IPR036390">
    <property type="entry name" value="WH_DNA-bd_sf"/>
</dbReference>
<dbReference type="Gene3D" id="1.10.10.10">
    <property type="entry name" value="Winged helix-like DNA-binding domain superfamily/Winged helix DNA-binding domain"/>
    <property type="match status" value="1"/>
</dbReference>
<evidence type="ECO:0000313" key="1">
    <source>
        <dbReference type="EMBL" id="UOQ43731.1"/>
    </source>
</evidence>
<keyword evidence="2" id="KW-1185">Reference proteome</keyword>
<gene>
    <name evidence="1" type="ORF">MUN89_17875</name>
</gene>
<dbReference type="Pfam" id="PF13730">
    <property type="entry name" value="HTH_36"/>
    <property type="match status" value="1"/>
</dbReference>
<dbReference type="EMBL" id="CP095073">
    <property type="protein sequence ID" value="UOQ43731.1"/>
    <property type="molecule type" value="Genomic_DNA"/>
</dbReference>
<dbReference type="RefSeq" id="WP_244709132.1">
    <property type="nucleotide sequence ID" value="NZ_CP095073.1"/>
</dbReference>
<evidence type="ECO:0000313" key="2">
    <source>
        <dbReference type="Proteomes" id="UP000831787"/>
    </source>
</evidence>
<reference evidence="1 2" key="1">
    <citation type="submission" date="2022-04" db="EMBL/GenBank/DDBJ databases">
        <title>Halobacillus sp. isolated from saltern.</title>
        <authorList>
            <person name="Won M."/>
            <person name="Lee C.-M."/>
            <person name="Woen H.-Y."/>
            <person name="Kwon S.-W."/>
        </authorList>
    </citation>
    <scope>NUCLEOTIDE SEQUENCE [LARGE SCALE GENOMIC DNA]</scope>
    <source>
        <strain evidence="1 2">SSBR10-3</strain>
    </source>
</reference>
<protein>
    <submittedName>
        <fullName evidence="1">Helix-turn-helix domain-containing protein</fullName>
    </submittedName>
</protein>
<proteinExistence type="predicted"/>
<name>A0ABY4EGY5_9BACI</name>
<dbReference type="InterPro" id="IPR036388">
    <property type="entry name" value="WH-like_DNA-bd_sf"/>
</dbReference>
<sequence length="118" mass="13264">MKELRRYSSFESVSEMDSYISKALEVLDLAELDRGLLRLLAGHSCKVVGVSWFKVQTMADLLEVSYKSIQRALKRLIELGIIQRIRTIRAVSGGFGSSLTYRVDLSGRSHRVSSRALS</sequence>
<accession>A0ABY4EGY5</accession>
<dbReference type="Proteomes" id="UP000831787">
    <property type="component" value="Chromosome"/>
</dbReference>
<organism evidence="1 2">
    <name type="scientific">Halobacillus salinarum</name>
    <dbReference type="NCBI Taxonomy" id="2932257"/>
    <lineage>
        <taxon>Bacteria</taxon>
        <taxon>Bacillati</taxon>
        <taxon>Bacillota</taxon>
        <taxon>Bacilli</taxon>
        <taxon>Bacillales</taxon>
        <taxon>Bacillaceae</taxon>
        <taxon>Halobacillus</taxon>
    </lineage>
</organism>